<evidence type="ECO:0008006" key="3">
    <source>
        <dbReference type="Google" id="ProtNLM"/>
    </source>
</evidence>
<dbReference type="EMBL" id="CP054139">
    <property type="protein sequence ID" value="QKJ28845.1"/>
    <property type="molecule type" value="Genomic_DNA"/>
</dbReference>
<dbReference type="InterPro" id="IPR036736">
    <property type="entry name" value="ACP-like_sf"/>
</dbReference>
<keyword evidence="2" id="KW-1185">Reference proteome</keyword>
<proteinExistence type="predicted"/>
<dbReference type="AlphaFoldDB" id="A0A7D4Q6T8"/>
<name>A0A7D4Q6T8_9SPHI</name>
<dbReference type="Gene3D" id="1.10.1200.10">
    <property type="entry name" value="ACP-like"/>
    <property type="match status" value="1"/>
</dbReference>
<dbReference type="KEGG" id="mmab:HQ865_03435"/>
<evidence type="ECO:0000313" key="1">
    <source>
        <dbReference type="EMBL" id="QKJ28845.1"/>
    </source>
</evidence>
<reference evidence="1 2" key="1">
    <citation type="submission" date="2020-05" db="EMBL/GenBank/DDBJ databases">
        <title>Mucilaginibacter mali sp. nov.</title>
        <authorList>
            <person name="Kim H.S."/>
            <person name="Lee K.C."/>
            <person name="Suh M.K."/>
            <person name="Kim J.-S."/>
            <person name="Han K.-I."/>
            <person name="Eom M.K."/>
            <person name="Shin Y.K."/>
            <person name="Lee J.-S."/>
        </authorList>
    </citation>
    <scope>NUCLEOTIDE SEQUENCE [LARGE SCALE GENOMIC DNA]</scope>
    <source>
        <strain evidence="1 2">G2-14</strain>
    </source>
</reference>
<dbReference type="Proteomes" id="UP000505355">
    <property type="component" value="Chromosome"/>
</dbReference>
<organism evidence="1 2">
    <name type="scientific">Mucilaginibacter mali</name>
    <dbReference type="NCBI Taxonomy" id="2740462"/>
    <lineage>
        <taxon>Bacteria</taxon>
        <taxon>Pseudomonadati</taxon>
        <taxon>Bacteroidota</taxon>
        <taxon>Sphingobacteriia</taxon>
        <taxon>Sphingobacteriales</taxon>
        <taxon>Sphingobacteriaceae</taxon>
        <taxon>Mucilaginibacter</taxon>
    </lineage>
</organism>
<dbReference type="RefSeq" id="WP_173413543.1">
    <property type="nucleotide sequence ID" value="NZ_CP054139.1"/>
</dbReference>
<accession>A0A7D4Q6T8</accession>
<sequence length="92" mass="9924">MPTIEEVTAKVIAILAEKANLDPEDITDYTKKLTEFPLNLDSTALGFIAITLREYMEDILAGATITSQEVKASGLTVKKLIALVCERLGVAA</sequence>
<gene>
    <name evidence="1" type="ORF">HQ865_03435</name>
</gene>
<protein>
    <recommendedName>
        <fullName evidence="3">Acyl carrier protein</fullName>
    </recommendedName>
</protein>
<evidence type="ECO:0000313" key="2">
    <source>
        <dbReference type="Proteomes" id="UP000505355"/>
    </source>
</evidence>